<reference evidence="1 2" key="1">
    <citation type="journal article" date="2018" name="Nat. Ecol. Evol.">
        <title>Pezizomycetes genomes reveal the molecular basis of ectomycorrhizal truffle lifestyle.</title>
        <authorList>
            <person name="Murat C."/>
            <person name="Payen T."/>
            <person name="Noel B."/>
            <person name="Kuo A."/>
            <person name="Morin E."/>
            <person name="Chen J."/>
            <person name="Kohler A."/>
            <person name="Krizsan K."/>
            <person name="Balestrini R."/>
            <person name="Da Silva C."/>
            <person name="Montanini B."/>
            <person name="Hainaut M."/>
            <person name="Levati E."/>
            <person name="Barry K.W."/>
            <person name="Belfiori B."/>
            <person name="Cichocki N."/>
            <person name="Clum A."/>
            <person name="Dockter R.B."/>
            <person name="Fauchery L."/>
            <person name="Guy J."/>
            <person name="Iotti M."/>
            <person name="Le Tacon F."/>
            <person name="Lindquist E.A."/>
            <person name="Lipzen A."/>
            <person name="Malagnac F."/>
            <person name="Mello A."/>
            <person name="Molinier V."/>
            <person name="Miyauchi S."/>
            <person name="Poulain J."/>
            <person name="Riccioni C."/>
            <person name="Rubini A."/>
            <person name="Sitrit Y."/>
            <person name="Splivallo R."/>
            <person name="Traeger S."/>
            <person name="Wang M."/>
            <person name="Zifcakova L."/>
            <person name="Wipf D."/>
            <person name="Zambonelli A."/>
            <person name="Paolocci F."/>
            <person name="Nowrousian M."/>
            <person name="Ottonello S."/>
            <person name="Baldrian P."/>
            <person name="Spatafora J.W."/>
            <person name="Henrissat B."/>
            <person name="Nagy L.G."/>
            <person name="Aury J.M."/>
            <person name="Wincker P."/>
            <person name="Grigoriev I.V."/>
            <person name="Bonfante P."/>
            <person name="Martin F.M."/>
        </authorList>
    </citation>
    <scope>NUCLEOTIDE SEQUENCE [LARGE SCALE GENOMIC DNA]</scope>
    <source>
        <strain evidence="1 2">RN42</strain>
    </source>
</reference>
<evidence type="ECO:0000313" key="1">
    <source>
        <dbReference type="EMBL" id="RPA76287.1"/>
    </source>
</evidence>
<gene>
    <name evidence="1" type="ORF">BJ508DRAFT_9909</name>
</gene>
<dbReference type="Proteomes" id="UP000275078">
    <property type="component" value="Unassembled WGS sequence"/>
</dbReference>
<evidence type="ECO:0000313" key="2">
    <source>
        <dbReference type="Proteomes" id="UP000275078"/>
    </source>
</evidence>
<name>A0A3N4HSK6_ASCIM</name>
<dbReference type="EMBL" id="ML119747">
    <property type="protein sequence ID" value="RPA76287.1"/>
    <property type="molecule type" value="Genomic_DNA"/>
</dbReference>
<accession>A0A3N4HSK6</accession>
<dbReference type="AlphaFoldDB" id="A0A3N4HSK6"/>
<organism evidence="1 2">
    <name type="scientific">Ascobolus immersus RN42</name>
    <dbReference type="NCBI Taxonomy" id="1160509"/>
    <lineage>
        <taxon>Eukaryota</taxon>
        <taxon>Fungi</taxon>
        <taxon>Dikarya</taxon>
        <taxon>Ascomycota</taxon>
        <taxon>Pezizomycotina</taxon>
        <taxon>Pezizomycetes</taxon>
        <taxon>Pezizales</taxon>
        <taxon>Ascobolaceae</taxon>
        <taxon>Ascobolus</taxon>
    </lineage>
</organism>
<sequence>MDSNTGGASASADSAIDYISLLYEYVETLDHYQHYILRSKYKELTNPSYRRTCDDQPDGSTVTPPDVPAICQINAQLLLFFHRELLHYLRSTGGEQRRRIDTILLEGSWYIPNIVTIEIVNSWLSKRWMAGLLRSEQVELVVIVYTSLIRKVRWLMAACEDIQEITEVVISARRVLQKLVFHENLRSERTESLLLRHLANQDVNTEVIQGIENATRALRLGHMVKVINGASVPFDFLSWRALYPASDWSTD</sequence>
<keyword evidence="2" id="KW-1185">Reference proteome</keyword>
<protein>
    <submittedName>
        <fullName evidence="1">Uncharacterized protein</fullName>
    </submittedName>
</protein>
<proteinExistence type="predicted"/>